<organism evidence="4 5">
    <name type="scientific">Kordiimonas pumila</name>
    <dbReference type="NCBI Taxonomy" id="2161677"/>
    <lineage>
        <taxon>Bacteria</taxon>
        <taxon>Pseudomonadati</taxon>
        <taxon>Pseudomonadota</taxon>
        <taxon>Alphaproteobacteria</taxon>
        <taxon>Kordiimonadales</taxon>
        <taxon>Kordiimonadaceae</taxon>
        <taxon>Kordiimonas</taxon>
    </lineage>
</organism>
<keyword evidence="5" id="KW-1185">Reference proteome</keyword>
<dbReference type="Pfam" id="PF19305">
    <property type="entry name" value="MmgE_PrpD_C"/>
    <property type="match status" value="1"/>
</dbReference>
<dbReference type="InterPro" id="IPR036148">
    <property type="entry name" value="MmgE/PrpD_sf"/>
</dbReference>
<dbReference type="PANTHER" id="PTHR16943:SF8">
    <property type="entry name" value="2-METHYLCITRATE DEHYDRATASE"/>
    <property type="match status" value="1"/>
</dbReference>
<evidence type="ECO:0000259" key="3">
    <source>
        <dbReference type="Pfam" id="PF19305"/>
    </source>
</evidence>
<evidence type="ECO:0000259" key="2">
    <source>
        <dbReference type="Pfam" id="PF03972"/>
    </source>
</evidence>
<dbReference type="InterPro" id="IPR042188">
    <property type="entry name" value="MmgE/PrpD_sf_2"/>
</dbReference>
<protein>
    <submittedName>
        <fullName evidence="4">MmgE/PrpD family protein</fullName>
    </submittedName>
</protein>
<gene>
    <name evidence="4" type="ORF">ACFOKA_15095</name>
</gene>
<feature type="domain" description="MmgE/PrpD C-terminal" evidence="3">
    <location>
        <begin position="286"/>
        <end position="467"/>
    </location>
</feature>
<reference evidence="5" key="1">
    <citation type="journal article" date="2019" name="Int. J. Syst. Evol. Microbiol.">
        <title>The Global Catalogue of Microorganisms (GCM) 10K type strain sequencing project: providing services to taxonomists for standard genome sequencing and annotation.</title>
        <authorList>
            <consortium name="The Broad Institute Genomics Platform"/>
            <consortium name="The Broad Institute Genome Sequencing Center for Infectious Disease"/>
            <person name="Wu L."/>
            <person name="Ma J."/>
        </authorList>
    </citation>
    <scope>NUCLEOTIDE SEQUENCE [LARGE SCALE GENOMIC DNA]</scope>
    <source>
        <strain evidence="5">KCTC 62164</strain>
    </source>
</reference>
<dbReference type="InterPro" id="IPR005656">
    <property type="entry name" value="MmgE_PrpD"/>
</dbReference>
<dbReference type="RefSeq" id="WP_194214196.1">
    <property type="nucleotide sequence ID" value="NZ_CP061205.1"/>
</dbReference>
<accession>A0ABV7D9D1</accession>
<dbReference type="InterPro" id="IPR045336">
    <property type="entry name" value="MmgE_PrpD_N"/>
</dbReference>
<dbReference type="PANTHER" id="PTHR16943">
    <property type="entry name" value="2-METHYLCITRATE DEHYDRATASE-RELATED"/>
    <property type="match status" value="1"/>
</dbReference>
<dbReference type="Gene3D" id="3.30.1330.120">
    <property type="entry name" value="2-methylcitrate dehydratase PrpD"/>
    <property type="match status" value="1"/>
</dbReference>
<dbReference type="InterPro" id="IPR045337">
    <property type="entry name" value="MmgE_PrpD_C"/>
</dbReference>
<dbReference type="SUPFAM" id="SSF103378">
    <property type="entry name" value="2-methylcitrate dehydratase PrpD"/>
    <property type="match status" value="1"/>
</dbReference>
<dbReference type="Gene3D" id="1.10.4100.10">
    <property type="entry name" value="2-methylcitrate dehydratase PrpD"/>
    <property type="match status" value="1"/>
</dbReference>
<dbReference type="EMBL" id="JBHRSL010000014">
    <property type="protein sequence ID" value="MFC3053235.1"/>
    <property type="molecule type" value="Genomic_DNA"/>
</dbReference>
<evidence type="ECO:0000313" key="5">
    <source>
        <dbReference type="Proteomes" id="UP001595444"/>
    </source>
</evidence>
<name>A0ABV7D9D1_9PROT</name>
<dbReference type="InterPro" id="IPR042183">
    <property type="entry name" value="MmgE/PrpD_sf_1"/>
</dbReference>
<feature type="domain" description="MmgE/PrpD N-terminal" evidence="2">
    <location>
        <begin position="20"/>
        <end position="261"/>
    </location>
</feature>
<comment type="similarity">
    <text evidence="1">Belongs to the PrpD family.</text>
</comment>
<sequence length="499" mass="55049">MKLHTVTVWPSTRPLEKQEQLAWKMAALGVDVPKLDADVREMVINRLIDNTAVGIASLNRPPVVAARAQALAHPRANGAGLLGCGSDVRVDAEWAAWANGVAVRELDYHDTFLAADYAHPADCIPALLAVAQQCGRSGSDLMKAIAVSYEVHVALVKAICLHKHKIDHIAHLGPAIAVGLGALLELDQETIYQAVQQTLHVCCTTRQSRKGMISSWKAFAPAHAGKLAIEAVDRAMRGEKAPSPIYEGEDSFIAYMLDGPDAIYTVSLPEKGQSLRAIMETYTKAYSAEYQSQALLDLAFSMRQKITNLSDVEEVVIYTSHHTHNVIGTGAADPEKMDPLASRETLDHSIMYIFAVALEDGTWHHIKSYPPARHISPETIRLWHCVRTEEDSLWTRRYHAENPADKAFGGRVIIRLKDGVIIEEELSVADAHPHGKHPFVRENYIAKFTLLTEGLVTVKSQQDFLWYAAHLEELDIASLSYLLPADAQALEQSDLKGIF</sequence>
<evidence type="ECO:0000313" key="4">
    <source>
        <dbReference type="EMBL" id="MFC3053235.1"/>
    </source>
</evidence>
<comment type="caution">
    <text evidence="4">The sequence shown here is derived from an EMBL/GenBank/DDBJ whole genome shotgun (WGS) entry which is preliminary data.</text>
</comment>
<dbReference type="Pfam" id="PF03972">
    <property type="entry name" value="MmgE_PrpD_N"/>
    <property type="match status" value="1"/>
</dbReference>
<proteinExistence type="inferred from homology"/>
<evidence type="ECO:0000256" key="1">
    <source>
        <dbReference type="ARBA" id="ARBA00006174"/>
    </source>
</evidence>
<dbReference type="Proteomes" id="UP001595444">
    <property type="component" value="Unassembled WGS sequence"/>
</dbReference>